<accession>A0ACB7FBS8</accession>
<protein>
    <submittedName>
        <fullName evidence="1">Uncharacterized protein</fullName>
    </submittedName>
</protein>
<dbReference type="EMBL" id="CM024802">
    <property type="protein sequence ID" value="KAG8011460.1"/>
    <property type="molecule type" value="Genomic_DNA"/>
</dbReference>
<gene>
    <name evidence="1" type="ORF">GBF38_006262</name>
</gene>
<sequence>MKCIVIFLVLTLVVFMAEPGECRFGRFKTMWRGAKKAYKAYRYNKDMMRSGYGGQVNPPPGEHVPVDSAAFLIFQR</sequence>
<reference evidence="1" key="1">
    <citation type="submission" date="2020-04" db="EMBL/GenBank/DDBJ databases">
        <title>A chromosome-scale assembly and high-density genetic map of the yellow drum (Nibea albiflora) genome.</title>
        <authorList>
            <person name="Xu D."/>
            <person name="Zhang W."/>
            <person name="Chen R."/>
            <person name="Tan P."/>
            <person name="Wang L."/>
            <person name="Song H."/>
            <person name="Tian L."/>
            <person name="Zhu Q."/>
            <person name="Wang B."/>
        </authorList>
    </citation>
    <scope>NUCLEOTIDE SEQUENCE</scope>
    <source>
        <strain evidence="1">ZJHYS-2018</strain>
    </source>
</reference>
<comment type="caution">
    <text evidence="1">The sequence shown here is derived from an EMBL/GenBank/DDBJ whole genome shotgun (WGS) entry which is preliminary data.</text>
</comment>
<organism evidence="1 2">
    <name type="scientific">Nibea albiflora</name>
    <name type="common">Yellow drum</name>
    <name type="synonym">Corvina albiflora</name>
    <dbReference type="NCBI Taxonomy" id="240163"/>
    <lineage>
        <taxon>Eukaryota</taxon>
        <taxon>Metazoa</taxon>
        <taxon>Chordata</taxon>
        <taxon>Craniata</taxon>
        <taxon>Vertebrata</taxon>
        <taxon>Euteleostomi</taxon>
        <taxon>Actinopterygii</taxon>
        <taxon>Neopterygii</taxon>
        <taxon>Teleostei</taxon>
        <taxon>Neoteleostei</taxon>
        <taxon>Acanthomorphata</taxon>
        <taxon>Eupercaria</taxon>
        <taxon>Sciaenidae</taxon>
        <taxon>Nibea</taxon>
    </lineage>
</organism>
<evidence type="ECO:0000313" key="1">
    <source>
        <dbReference type="EMBL" id="KAG8011460.1"/>
    </source>
</evidence>
<evidence type="ECO:0000313" key="2">
    <source>
        <dbReference type="Proteomes" id="UP000805704"/>
    </source>
</evidence>
<name>A0ACB7FBS8_NIBAL</name>
<keyword evidence="2" id="KW-1185">Reference proteome</keyword>
<dbReference type="Proteomes" id="UP000805704">
    <property type="component" value="Chromosome 14"/>
</dbReference>
<proteinExistence type="predicted"/>